<reference evidence="2 3" key="1">
    <citation type="submission" date="2020-01" db="EMBL/GenBank/DDBJ databases">
        <title>The genomic epidemiology of tigecycline resistance gene tet(X) variants in a swine farm in China.</title>
        <authorList>
            <person name="Peng K."/>
            <person name="Li R."/>
        </authorList>
    </citation>
    <scope>NUCLEOTIDE SEQUENCE [LARGE SCALE GENOMIC DNA]</scope>
    <source>
        <strain evidence="2 3">ZF1</strain>
    </source>
</reference>
<evidence type="ECO:0000313" key="3">
    <source>
        <dbReference type="Proteomes" id="UP000501338"/>
    </source>
</evidence>
<gene>
    <name evidence="2" type="ORF">GTH23_01805</name>
</gene>
<sequence length="226" mass="26363">MKRNIDDFYSMSDFIISIITVVAWVLIGSIIAVGYFTIETKGESIILSFTSTIFTIISSLGIVATIGVYFWQRNDIKIKQNENDDKFFIEIKEIARNHIKICESFKKSFQFALSKGDSCEFDIVKNPSLNIAYLEIRTINYVDRISIYPCDFTINLDMTRINPAILSKEKYELFLTAKLTIEHINNFAKQILSPCNKLYIKEMMEIYLNDIHNEYHNKLKEIIDKY</sequence>
<proteinExistence type="predicted"/>
<dbReference type="EMBL" id="CP047340">
    <property type="protein sequence ID" value="QIF88845.1"/>
    <property type="molecule type" value="Genomic_DNA"/>
</dbReference>
<evidence type="ECO:0000313" key="2">
    <source>
        <dbReference type="EMBL" id="QIF88845.1"/>
    </source>
</evidence>
<dbReference type="RefSeq" id="WP_156733943.1">
    <property type="nucleotide sequence ID" value="NZ_CP045008.1"/>
</dbReference>
<evidence type="ECO:0008006" key="4">
    <source>
        <dbReference type="Google" id="ProtNLM"/>
    </source>
</evidence>
<dbReference type="Proteomes" id="UP000501338">
    <property type="component" value="Chromosome"/>
</dbReference>
<feature type="transmembrane region" description="Helical" evidence="1">
    <location>
        <begin position="12"/>
        <end position="38"/>
    </location>
</feature>
<keyword evidence="1" id="KW-0472">Membrane</keyword>
<organism evidence="2 3">
    <name type="scientific">Proteus terrae subsp. cibarius</name>
    <dbReference type="NCBI Taxonomy" id="626774"/>
    <lineage>
        <taxon>Bacteria</taxon>
        <taxon>Pseudomonadati</taxon>
        <taxon>Pseudomonadota</taxon>
        <taxon>Gammaproteobacteria</taxon>
        <taxon>Enterobacterales</taxon>
        <taxon>Morganellaceae</taxon>
        <taxon>Proteus</taxon>
    </lineage>
</organism>
<feature type="transmembrane region" description="Helical" evidence="1">
    <location>
        <begin position="44"/>
        <end position="71"/>
    </location>
</feature>
<evidence type="ECO:0000256" key="1">
    <source>
        <dbReference type="SAM" id="Phobius"/>
    </source>
</evidence>
<protein>
    <recommendedName>
        <fullName evidence="4">Phage protein</fullName>
    </recommendedName>
</protein>
<name>A0ABX6JIC2_9GAMM</name>
<keyword evidence="3" id="KW-1185">Reference proteome</keyword>
<keyword evidence="1" id="KW-0812">Transmembrane</keyword>
<keyword evidence="1" id="KW-1133">Transmembrane helix</keyword>
<accession>A0ABX6JIC2</accession>